<comment type="caution">
    <text evidence="2">The sequence shown here is derived from an EMBL/GenBank/DDBJ whole genome shotgun (WGS) entry which is preliminary data.</text>
</comment>
<dbReference type="EMBL" id="JADGKB010000013">
    <property type="protein sequence ID" value="KAJ3260136.1"/>
    <property type="molecule type" value="Genomic_DNA"/>
</dbReference>
<evidence type="ECO:0000313" key="3">
    <source>
        <dbReference type="Proteomes" id="UP001210925"/>
    </source>
</evidence>
<reference evidence="2" key="1">
    <citation type="submission" date="2020-05" db="EMBL/GenBank/DDBJ databases">
        <title>Phylogenomic resolution of chytrid fungi.</title>
        <authorList>
            <person name="Stajich J.E."/>
            <person name="Amses K."/>
            <person name="Simmons R."/>
            <person name="Seto K."/>
            <person name="Myers J."/>
            <person name="Bonds A."/>
            <person name="Quandt C.A."/>
            <person name="Barry K."/>
            <person name="Liu P."/>
            <person name="Grigoriev I."/>
            <person name="Longcore J.E."/>
            <person name="James T.Y."/>
        </authorList>
    </citation>
    <scope>NUCLEOTIDE SEQUENCE</scope>
    <source>
        <strain evidence="2">PLAUS21</strain>
    </source>
</reference>
<proteinExistence type="predicted"/>
<feature type="region of interest" description="Disordered" evidence="1">
    <location>
        <begin position="1"/>
        <end position="47"/>
    </location>
</feature>
<organism evidence="2 3">
    <name type="scientific">Boothiomyces macroporosus</name>
    <dbReference type="NCBI Taxonomy" id="261099"/>
    <lineage>
        <taxon>Eukaryota</taxon>
        <taxon>Fungi</taxon>
        <taxon>Fungi incertae sedis</taxon>
        <taxon>Chytridiomycota</taxon>
        <taxon>Chytridiomycota incertae sedis</taxon>
        <taxon>Chytridiomycetes</taxon>
        <taxon>Rhizophydiales</taxon>
        <taxon>Terramycetaceae</taxon>
        <taxon>Boothiomyces</taxon>
    </lineage>
</organism>
<accession>A0AAD5Y9Z8</accession>
<dbReference type="AlphaFoldDB" id="A0AAD5Y9Z8"/>
<feature type="compositionally biased region" description="Basic and acidic residues" evidence="1">
    <location>
        <begin position="12"/>
        <end position="47"/>
    </location>
</feature>
<gene>
    <name evidence="2" type="ORF">HK103_001212</name>
</gene>
<evidence type="ECO:0000256" key="1">
    <source>
        <dbReference type="SAM" id="MobiDB-lite"/>
    </source>
</evidence>
<keyword evidence="3" id="KW-1185">Reference proteome</keyword>
<sequence length="162" mass="19397">MEHSQSVLNNYFRHEEAKEREAERLRQELEERQRRAQERRESLKEAPRLDHFEAVKLNRELTEREKQESNATLNEEMFVKHNKALAQREDSIEAIKEHARNYNYDVEIVRQRREVDEKIEDAVSNAAKHELELKLEMAEALRADRLRAGAERRASLRHDVVE</sequence>
<dbReference type="Proteomes" id="UP001210925">
    <property type="component" value="Unassembled WGS sequence"/>
</dbReference>
<name>A0AAD5Y9Z8_9FUNG</name>
<evidence type="ECO:0000313" key="2">
    <source>
        <dbReference type="EMBL" id="KAJ3260136.1"/>
    </source>
</evidence>
<protein>
    <submittedName>
        <fullName evidence="2">Uncharacterized protein</fullName>
    </submittedName>
</protein>